<evidence type="ECO:0000256" key="7">
    <source>
        <dbReference type="SAM" id="Phobius"/>
    </source>
</evidence>
<dbReference type="InterPro" id="IPR049326">
    <property type="entry name" value="Rhodopsin_dom_fungi"/>
</dbReference>
<gene>
    <name evidence="9" type="ORF">SUNI508_06183</name>
</gene>
<feature type="transmembrane region" description="Helical" evidence="7">
    <location>
        <begin position="88"/>
        <end position="110"/>
    </location>
</feature>
<reference evidence="9 10" key="1">
    <citation type="journal article" date="2024" name="J. Plant Pathol.">
        <title>Sequence and assembly of the genome of Seiridium unicorne, isolate CBS 538.82, causal agent of cypress canker disease.</title>
        <authorList>
            <person name="Scali E."/>
            <person name="Rocca G.D."/>
            <person name="Danti R."/>
            <person name="Garbelotto M."/>
            <person name="Barberini S."/>
            <person name="Baroncelli R."/>
            <person name="Emiliani G."/>
        </authorList>
    </citation>
    <scope>NUCLEOTIDE SEQUENCE [LARGE SCALE GENOMIC DNA]</scope>
    <source>
        <strain evidence="9 10">BM-138-508</strain>
    </source>
</reference>
<keyword evidence="10" id="KW-1185">Reference proteome</keyword>
<feature type="transmembrane region" description="Helical" evidence="7">
    <location>
        <begin position="290"/>
        <end position="309"/>
    </location>
</feature>
<feature type="transmembrane region" description="Helical" evidence="7">
    <location>
        <begin position="260"/>
        <end position="278"/>
    </location>
</feature>
<evidence type="ECO:0000256" key="5">
    <source>
        <dbReference type="ARBA" id="ARBA00038359"/>
    </source>
</evidence>
<comment type="similarity">
    <text evidence="5">Belongs to the SAT4 family.</text>
</comment>
<feature type="transmembrane region" description="Helical" evidence="7">
    <location>
        <begin position="163"/>
        <end position="181"/>
    </location>
</feature>
<evidence type="ECO:0000256" key="4">
    <source>
        <dbReference type="ARBA" id="ARBA00023136"/>
    </source>
</evidence>
<protein>
    <recommendedName>
        <fullName evidence="8">Rhodopsin domain-containing protein</fullName>
    </recommendedName>
</protein>
<keyword evidence="3 7" id="KW-1133">Transmembrane helix</keyword>
<evidence type="ECO:0000313" key="10">
    <source>
        <dbReference type="Proteomes" id="UP001408356"/>
    </source>
</evidence>
<dbReference type="PANTHER" id="PTHR33048:SF47">
    <property type="entry name" value="INTEGRAL MEMBRANE PROTEIN-RELATED"/>
    <property type="match status" value="1"/>
</dbReference>
<feature type="domain" description="Rhodopsin" evidence="8">
    <location>
        <begin position="107"/>
        <end position="356"/>
    </location>
</feature>
<dbReference type="PANTHER" id="PTHR33048">
    <property type="entry name" value="PTH11-LIKE INTEGRAL MEMBRANE PROTEIN (AFU_ORTHOLOGUE AFUA_5G11245)"/>
    <property type="match status" value="1"/>
</dbReference>
<sequence>MTSTNGDRVACGCRPEFRSHPRYLSTSSSLKESLRAPIKICRLLFLGNPGLEAVEKSGPNTLKFSTFFHRAGLCNLGEPEPWSNRKPVILGLIITFLVSSWLCVLGRLYVRARIVRDAGWDDLLVLLYAIVTTSGSVGLLLAADRYGLGQHFILLTGDQMKSYLKTYYIGNASYCTATALIKEALLLQYLRVYGRGHRMWRITVMVAVFTALWGFAYSFIAWVPCIPVKSFWENPPNAICYGYGSPKSAEFAATYESHTAINMILDLTVLAIPLPLLFRDGTAFKQRMRILGLLFMGSMVIMLAIWRLATIIDHQAATWPTHDPTWYGPISIILAVLEIDCAAICASIPIFWPVLEDKWGSIFITQEIKVTREHRYLEDDDQVSLRAGPTGSDVELKRSDSGHSEGPAHYNDVFIMRSVDPLRSPTFGESRNAAVIKSEGPRDAERRWGH</sequence>
<name>A0ABR2V2A2_9PEZI</name>
<evidence type="ECO:0000256" key="1">
    <source>
        <dbReference type="ARBA" id="ARBA00004141"/>
    </source>
</evidence>
<dbReference type="EMBL" id="JARVKF010000212">
    <property type="protein sequence ID" value="KAK9421038.1"/>
    <property type="molecule type" value="Genomic_DNA"/>
</dbReference>
<feature type="region of interest" description="Disordered" evidence="6">
    <location>
        <begin position="384"/>
        <end position="409"/>
    </location>
</feature>
<evidence type="ECO:0000256" key="2">
    <source>
        <dbReference type="ARBA" id="ARBA00022692"/>
    </source>
</evidence>
<dbReference type="InterPro" id="IPR052337">
    <property type="entry name" value="SAT4-like"/>
</dbReference>
<feature type="region of interest" description="Disordered" evidence="6">
    <location>
        <begin position="430"/>
        <end position="450"/>
    </location>
</feature>
<evidence type="ECO:0000256" key="6">
    <source>
        <dbReference type="SAM" id="MobiDB-lite"/>
    </source>
</evidence>
<organism evidence="9 10">
    <name type="scientific">Seiridium unicorne</name>
    <dbReference type="NCBI Taxonomy" id="138068"/>
    <lineage>
        <taxon>Eukaryota</taxon>
        <taxon>Fungi</taxon>
        <taxon>Dikarya</taxon>
        <taxon>Ascomycota</taxon>
        <taxon>Pezizomycotina</taxon>
        <taxon>Sordariomycetes</taxon>
        <taxon>Xylariomycetidae</taxon>
        <taxon>Amphisphaeriales</taxon>
        <taxon>Sporocadaceae</taxon>
        <taxon>Seiridium</taxon>
    </lineage>
</organism>
<keyword evidence="2 7" id="KW-0812">Transmembrane</keyword>
<feature type="transmembrane region" description="Helical" evidence="7">
    <location>
        <begin position="122"/>
        <end position="143"/>
    </location>
</feature>
<comment type="caution">
    <text evidence="9">The sequence shown here is derived from an EMBL/GenBank/DDBJ whole genome shotgun (WGS) entry which is preliminary data.</text>
</comment>
<accession>A0ABR2V2A2</accession>
<feature type="transmembrane region" description="Helical" evidence="7">
    <location>
        <begin position="329"/>
        <end position="352"/>
    </location>
</feature>
<keyword evidence="4 7" id="KW-0472">Membrane</keyword>
<evidence type="ECO:0000256" key="3">
    <source>
        <dbReference type="ARBA" id="ARBA00022989"/>
    </source>
</evidence>
<evidence type="ECO:0000259" key="8">
    <source>
        <dbReference type="Pfam" id="PF20684"/>
    </source>
</evidence>
<proteinExistence type="inferred from homology"/>
<evidence type="ECO:0000313" key="9">
    <source>
        <dbReference type="EMBL" id="KAK9421038.1"/>
    </source>
</evidence>
<feature type="transmembrane region" description="Helical" evidence="7">
    <location>
        <begin position="202"/>
        <end position="223"/>
    </location>
</feature>
<comment type="subcellular location">
    <subcellularLocation>
        <location evidence="1">Membrane</location>
        <topology evidence="1">Multi-pass membrane protein</topology>
    </subcellularLocation>
</comment>
<dbReference type="Proteomes" id="UP001408356">
    <property type="component" value="Unassembled WGS sequence"/>
</dbReference>
<feature type="compositionally biased region" description="Basic and acidic residues" evidence="6">
    <location>
        <begin position="394"/>
        <end position="403"/>
    </location>
</feature>
<dbReference type="Pfam" id="PF20684">
    <property type="entry name" value="Fung_rhodopsin"/>
    <property type="match status" value="1"/>
</dbReference>
<feature type="compositionally biased region" description="Basic and acidic residues" evidence="6">
    <location>
        <begin position="439"/>
        <end position="450"/>
    </location>
</feature>